<accession>A0ABU3RRC3</accession>
<reference evidence="3 4" key="1">
    <citation type="submission" date="2023-09" db="EMBL/GenBank/DDBJ databases">
        <title>Microbacterium fusihabitans sp. nov., Microbacterium phycihabitans sp. nov., and Microbacterium cervinum sp. nov., isolated from dried seaweeds of beach.</title>
        <authorList>
            <person name="Lee S.D."/>
        </authorList>
    </citation>
    <scope>NUCLEOTIDE SEQUENCE [LARGE SCALE GENOMIC DNA]</scope>
    <source>
        <strain evidence="3 4">KSW2-21</strain>
    </source>
</reference>
<evidence type="ECO:0000256" key="2">
    <source>
        <dbReference type="SAM" id="Phobius"/>
    </source>
</evidence>
<gene>
    <name evidence="3" type="ORF">RWH43_01605</name>
</gene>
<name>A0ABU3RRC3_9MICO</name>
<keyword evidence="2" id="KW-0812">Transmembrane</keyword>
<dbReference type="Proteomes" id="UP001256673">
    <property type="component" value="Unassembled WGS sequence"/>
</dbReference>
<comment type="caution">
    <text evidence="3">The sequence shown here is derived from an EMBL/GenBank/DDBJ whole genome shotgun (WGS) entry which is preliminary data.</text>
</comment>
<proteinExistence type="predicted"/>
<keyword evidence="4" id="KW-1185">Reference proteome</keyword>
<protein>
    <submittedName>
        <fullName evidence="3">Uncharacterized protein</fullName>
    </submittedName>
</protein>
<evidence type="ECO:0000313" key="3">
    <source>
        <dbReference type="EMBL" id="MDU0325441.1"/>
    </source>
</evidence>
<feature type="region of interest" description="Disordered" evidence="1">
    <location>
        <begin position="71"/>
        <end position="110"/>
    </location>
</feature>
<keyword evidence="2" id="KW-0472">Membrane</keyword>
<feature type="compositionally biased region" description="Low complexity" evidence="1">
    <location>
        <begin position="95"/>
        <end position="110"/>
    </location>
</feature>
<dbReference type="RefSeq" id="WP_316000490.1">
    <property type="nucleotide sequence ID" value="NZ_JAWDIU010000001.1"/>
</dbReference>
<feature type="transmembrane region" description="Helical" evidence="2">
    <location>
        <begin position="35"/>
        <end position="56"/>
    </location>
</feature>
<sequence>MTNDDHLTPRERASLSDAIDAGIDNLEHRRRRRTLALTGGAAAVLVAAVVGTSVFASGALSGGTVAATPTVVASPTPTPTSAPTTPASTPPATTPPATTVPPTATADPADPAQWRVTDEGIGPVKLGEGILDAVAGFPDAATCRPDGDPAWIAENGSLWLVRDYEGDPDTVGVVSWDRYDNDAPDFTVGPRTDRGIGIGATEAEVRAAYPDAQYTVTDEGRLIARDGLVTMRTRDGVVVQLAVSRTLPGEYCG</sequence>
<dbReference type="EMBL" id="JAWDIU010000001">
    <property type="protein sequence ID" value="MDU0325441.1"/>
    <property type="molecule type" value="Genomic_DNA"/>
</dbReference>
<evidence type="ECO:0000256" key="1">
    <source>
        <dbReference type="SAM" id="MobiDB-lite"/>
    </source>
</evidence>
<feature type="compositionally biased region" description="Low complexity" evidence="1">
    <location>
        <begin position="71"/>
        <end position="87"/>
    </location>
</feature>
<organism evidence="3 4">
    <name type="scientific">Microbacterium algihabitans</name>
    <dbReference type="NCBI Taxonomy" id="3075992"/>
    <lineage>
        <taxon>Bacteria</taxon>
        <taxon>Bacillati</taxon>
        <taxon>Actinomycetota</taxon>
        <taxon>Actinomycetes</taxon>
        <taxon>Micrococcales</taxon>
        <taxon>Microbacteriaceae</taxon>
        <taxon>Microbacterium</taxon>
    </lineage>
</organism>
<keyword evidence="2" id="KW-1133">Transmembrane helix</keyword>
<evidence type="ECO:0000313" key="4">
    <source>
        <dbReference type="Proteomes" id="UP001256673"/>
    </source>
</evidence>